<evidence type="ECO:0000313" key="2">
    <source>
        <dbReference type="Proteomes" id="UP000269793"/>
    </source>
</evidence>
<dbReference type="VEuPathDB" id="FungiDB:DNF11_3197"/>
<evidence type="ECO:0000313" key="1">
    <source>
        <dbReference type="EMBL" id="AYO44147.1"/>
    </source>
</evidence>
<organism evidence="1 2">
    <name type="scientific">Malassezia restricta (strain ATCC 96810 / NBRC 103918 / CBS 7877)</name>
    <name type="common">Seborrheic dermatitis infection agent</name>
    <dbReference type="NCBI Taxonomy" id="425264"/>
    <lineage>
        <taxon>Eukaryota</taxon>
        <taxon>Fungi</taxon>
        <taxon>Dikarya</taxon>
        <taxon>Basidiomycota</taxon>
        <taxon>Ustilaginomycotina</taxon>
        <taxon>Malasseziomycetes</taxon>
        <taxon>Malasseziales</taxon>
        <taxon>Malasseziaceae</taxon>
        <taxon>Malassezia</taxon>
    </lineage>
</organism>
<sequence>MWMLRAGVRATRGVVARSYSTGAKSRHALVYREIFPPMFRVLAYSTATYFAMHLLWVTLATEEERRAQAAEIEDLRGEIRAAQGK</sequence>
<name>A0A3G2SCE3_MALR7</name>
<accession>A0A3G2SCE3</accession>
<reference evidence="1 2" key="1">
    <citation type="submission" date="2018-10" db="EMBL/GenBank/DDBJ databases">
        <title>Complete genome sequence of Malassezia restricta CBS 7877.</title>
        <authorList>
            <person name="Morand S.C."/>
            <person name="Bertignac M."/>
            <person name="Iltis A."/>
            <person name="Kolder I."/>
            <person name="Pirovano W."/>
            <person name="Jourdain R."/>
            <person name="Clavaud C."/>
        </authorList>
    </citation>
    <scope>NUCLEOTIDE SEQUENCE [LARGE SCALE GENOMIC DNA]</scope>
    <source>
        <strain evidence="1 2">CBS 7877</strain>
    </source>
</reference>
<protein>
    <submittedName>
        <fullName evidence="1">Uncharacterized protein</fullName>
    </submittedName>
</protein>
<keyword evidence="2" id="KW-1185">Reference proteome</keyword>
<dbReference type="OrthoDB" id="3359404at2759"/>
<proteinExistence type="predicted"/>
<dbReference type="Proteomes" id="UP000269793">
    <property type="component" value="Chromosome VI"/>
</dbReference>
<gene>
    <name evidence="1" type="ORF">DNF11_3197</name>
</gene>
<dbReference type="AlphaFoldDB" id="A0A3G2SCE3"/>
<dbReference type="EMBL" id="CP033153">
    <property type="protein sequence ID" value="AYO44147.1"/>
    <property type="molecule type" value="Genomic_DNA"/>
</dbReference>